<proteinExistence type="predicted"/>
<name>A0A1I4EZA6_9PROT</name>
<sequence length="37" mass="4315">MVRRMLRKQLRRSDMAKLFVNLEPCLIGMEACGSSHH</sequence>
<dbReference type="STRING" id="52441.SAMN05216302_103128"/>
<dbReference type="EMBL" id="FOSP01000031">
    <property type="protein sequence ID" value="SFL09907.1"/>
    <property type="molecule type" value="Genomic_DNA"/>
</dbReference>
<keyword evidence="2" id="KW-1185">Reference proteome</keyword>
<reference evidence="2" key="1">
    <citation type="submission" date="2016-10" db="EMBL/GenBank/DDBJ databases">
        <authorList>
            <person name="Varghese N."/>
            <person name="Submissions S."/>
        </authorList>
    </citation>
    <scope>NUCLEOTIDE SEQUENCE [LARGE SCALE GENOMIC DNA]</scope>
    <source>
        <strain evidence="2">Nm69</strain>
    </source>
</reference>
<dbReference type="AlphaFoldDB" id="A0A1I4EZA6"/>
<organism evidence="1 2">
    <name type="scientific">Nitrosomonas aestuarii</name>
    <dbReference type="NCBI Taxonomy" id="52441"/>
    <lineage>
        <taxon>Bacteria</taxon>
        <taxon>Pseudomonadati</taxon>
        <taxon>Pseudomonadota</taxon>
        <taxon>Betaproteobacteria</taxon>
        <taxon>Nitrosomonadales</taxon>
        <taxon>Nitrosomonadaceae</taxon>
        <taxon>Nitrosomonas</taxon>
    </lineage>
</organism>
<evidence type="ECO:0000313" key="2">
    <source>
        <dbReference type="Proteomes" id="UP000199533"/>
    </source>
</evidence>
<gene>
    <name evidence="1" type="ORF">SAMN05216302_103128</name>
</gene>
<accession>A0A1I4EZA6</accession>
<dbReference type="Proteomes" id="UP000199533">
    <property type="component" value="Unassembled WGS sequence"/>
</dbReference>
<evidence type="ECO:0000313" key="1">
    <source>
        <dbReference type="EMBL" id="SFL09907.1"/>
    </source>
</evidence>
<protein>
    <submittedName>
        <fullName evidence="1">Transposase</fullName>
    </submittedName>
</protein>